<dbReference type="AlphaFoldDB" id="A0A3E0H4V4"/>
<feature type="compositionally biased region" description="Polar residues" evidence="3">
    <location>
        <begin position="1"/>
        <end position="21"/>
    </location>
</feature>
<reference evidence="5 6" key="1">
    <citation type="submission" date="2018-08" db="EMBL/GenBank/DDBJ databases">
        <title>Genomic Encyclopedia of Type Strains, Phase IV (KMG-IV): sequencing the most valuable type-strain genomes for metagenomic binning, comparative biology and taxonomic classification.</title>
        <authorList>
            <person name="Goeker M."/>
        </authorList>
    </citation>
    <scope>NUCLEOTIDE SEQUENCE [LARGE SCALE GENOMIC DNA]</scope>
    <source>
        <strain evidence="5 6">DSM 26022</strain>
    </source>
</reference>
<dbReference type="Proteomes" id="UP000256774">
    <property type="component" value="Unassembled WGS sequence"/>
</dbReference>
<protein>
    <submittedName>
        <fullName evidence="5">TetR family transcriptional regulator</fullName>
    </submittedName>
</protein>
<comment type="caution">
    <text evidence="5">The sequence shown here is derived from an EMBL/GenBank/DDBJ whole genome shotgun (WGS) entry which is preliminary data.</text>
</comment>
<dbReference type="InterPro" id="IPR009057">
    <property type="entry name" value="Homeodomain-like_sf"/>
</dbReference>
<dbReference type="EMBL" id="QUNR01000003">
    <property type="protein sequence ID" value="REH37864.1"/>
    <property type="molecule type" value="Genomic_DNA"/>
</dbReference>
<gene>
    <name evidence="5" type="ORF">DFR26_1648</name>
</gene>
<dbReference type="PROSITE" id="PS50977">
    <property type="entry name" value="HTH_TETR_2"/>
    <property type="match status" value="1"/>
</dbReference>
<accession>A0A3E0H4V4</accession>
<evidence type="ECO:0000256" key="1">
    <source>
        <dbReference type="ARBA" id="ARBA00023125"/>
    </source>
</evidence>
<evidence type="ECO:0000256" key="2">
    <source>
        <dbReference type="PROSITE-ProRule" id="PRU00335"/>
    </source>
</evidence>
<organism evidence="5 6">
    <name type="scientific">Paraperlucidibaca baekdonensis</name>
    <dbReference type="NCBI Taxonomy" id="748120"/>
    <lineage>
        <taxon>Bacteria</taxon>
        <taxon>Pseudomonadati</taxon>
        <taxon>Pseudomonadota</taxon>
        <taxon>Gammaproteobacteria</taxon>
        <taxon>Moraxellales</taxon>
        <taxon>Moraxellaceae</taxon>
        <taxon>Paraperlucidibaca</taxon>
    </lineage>
</organism>
<dbReference type="RefSeq" id="WP_116208463.1">
    <property type="nucleotide sequence ID" value="NZ_QUNR01000003.1"/>
</dbReference>
<feature type="domain" description="HTH tetR-type" evidence="4">
    <location>
        <begin position="26"/>
        <end position="86"/>
    </location>
</feature>
<keyword evidence="6" id="KW-1185">Reference proteome</keyword>
<dbReference type="PANTHER" id="PTHR30055:SF231">
    <property type="entry name" value="TRANSCRIPTIONAL REGULATORY PROTEIN (PROBABLY DEOR-FAMILY)-RELATED"/>
    <property type="match status" value="1"/>
</dbReference>
<name>A0A3E0H4V4_9GAMM</name>
<dbReference type="Gene3D" id="1.10.357.10">
    <property type="entry name" value="Tetracycline Repressor, domain 2"/>
    <property type="match status" value="1"/>
</dbReference>
<evidence type="ECO:0000313" key="6">
    <source>
        <dbReference type="Proteomes" id="UP000256774"/>
    </source>
</evidence>
<dbReference type="GO" id="GO:0000976">
    <property type="term" value="F:transcription cis-regulatory region binding"/>
    <property type="evidence" value="ECO:0007669"/>
    <property type="project" value="TreeGrafter"/>
</dbReference>
<dbReference type="SUPFAM" id="SSF46689">
    <property type="entry name" value="Homeodomain-like"/>
    <property type="match status" value="1"/>
</dbReference>
<keyword evidence="1 2" id="KW-0238">DNA-binding</keyword>
<dbReference type="InterPro" id="IPR050109">
    <property type="entry name" value="HTH-type_TetR-like_transc_reg"/>
</dbReference>
<evidence type="ECO:0000313" key="5">
    <source>
        <dbReference type="EMBL" id="REH37864.1"/>
    </source>
</evidence>
<dbReference type="PANTHER" id="PTHR30055">
    <property type="entry name" value="HTH-TYPE TRANSCRIPTIONAL REGULATOR RUTR"/>
    <property type="match status" value="1"/>
</dbReference>
<evidence type="ECO:0000259" key="4">
    <source>
        <dbReference type="PROSITE" id="PS50977"/>
    </source>
</evidence>
<dbReference type="GO" id="GO:0003700">
    <property type="term" value="F:DNA-binding transcription factor activity"/>
    <property type="evidence" value="ECO:0007669"/>
    <property type="project" value="TreeGrafter"/>
</dbReference>
<sequence>MTSSPTASSITETKTSATVQRQARGEERRVAILRATWQVVLADGVRGVKHRAVAKAAGVPLASTTYYFKDIQALLVESFQLFAHESLAQFTQPFWQRAEIELAALPPDANREELETILVELTTEFIELRLHDHREHLVMEYAFWYAALHDAELKAAVRDMALAWIRLLLPCLARFQLTNDEQAARTLLGAVRRVEYEGLIHGTATHRPGWVREAMAYQMRGLW</sequence>
<dbReference type="InterPro" id="IPR001647">
    <property type="entry name" value="HTH_TetR"/>
</dbReference>
<feature type="DNA-binding region" description="H-T-H motif" evidence="2">
    <location>
        <begin position="49"/>
        <end position="68"/>
    </location>
</feature>
<evidence type="ECO:0000256" key="3">
    <source>
        <dbReference type="SAM" id="MobiDB-lite"/>
    </source>
</evidence>
<proteinExistence type="predicted"/>
<feature type="region of interest" description="Disordered" evidence="3">
    <location>
        <begin position="1"/>
        <end position="22"/>
    </location>
</feature>
<dbReference type="OrthoDB" id="8982136at2"/>